<organism evidence="2 3">
    <name type="scientific">Pleuronectes platessa</name>
    <name type="common">European plaice</name>
    <dbReference type="NCBI Taxonomy" id="8262"/>
    <lineage>
        <taxon>Eukaryota</taxon>
        <taxon>Metazoa</taxon>
        <taxon>Chordata</taxon>
        <taxon>Craniata</taxon>
        <taxon>Vertebrata</taxon>
        <taxon>Euteleostomi</taxon>
        <taxon>Actinopterygii</taxon>
        <taxon>Neopterygii</taxon>
        <taxon>Teleostei</taxon>
        <taxon>Neoteleostei</taxon>
        <taxon>Acanthomorphata</taxon>
        <taxon>Carangaria</taxon>
        <taxon>Pleuronectiformes</taxon>
        <taxon>Pleuronectoidei</taxon>
        <taxon>Pleuronectidae</taxon>
        <taxon>Pleuronectes</taxon>
    </lineage>
</organism>
<keyword evidence="3" id="KW-1185">Reference proteome</keyword>
<dbReference type="EMBL" id="CADEAL010001668">
    <property type="protein sequence ID" value="CAB1434449.1"/>
    <property type="molecule type" value="Genomic_DNA"/>
</dbReference>
<dbReference type="Proteomes" id="UP001153269">
    <property type="component" value="Unassembled WGS sequence"/>
</dbReference>
<evidence type="ECO:0000313" key="2">
    <source>
        <dbReference type="EMBL" id="CAB1434449.1"/>
    </source>
</evidence>
<comment type="caution">
    <text evidence="2">The sequence shown here is derived from an EMBL/GenBank/DDBJ whole genome shotgun (WGS) entry which is preliminary data.</text>
</comment>
<name>A0A9N7YQR5_PLEPL</name>
<feature type="region of interest" description="Disordered" evidence="1">
    <location>
        <begin position="1"/>
        <end position="31"/>
    </location>
</feature>
<proteinExistence type="predicted"/>
<dbReference type="AlphaFoldDB" id="A0A9N7YQR5"/>
<evidence type="ECO:0000256" key="1">
    <source>
        <dbReference type="SAM" id="MobiDB-lite"/>
    </source>
</evidence>
<gene>
    <name evidence="2" type="ORF">PLEPLA_LOCUS22495</name>
</gene>
<sequence>MATEENPTQVGAVVLTPPATGSRTSRDANDSQEVRLYCDQLLQSKQRSSPSIPTYSKLSCDSGKGATLDEEYVCLDYNSKLLSAEEKLCPELNAGKRIKGMTNTATSIPGKSLEGCQLDAPGEGVDAGGNRTGSPRCSCTVSNLHASSPRSTPSPNSSPAHSPHLSSRPSRPNQRHLRRSSLPVSMLPFSKTSPYLSSQGSPSSEPASLSSSPCGFPLSHHNHQHRQNGHIRRHHLKDGYSSLERLNRRPRVNKCSLEKMFRRRASLEAMTAALGHVERPPAGGTRHCSVGSSSEEEDGEASLENMDFVRNRKERSTVLVRRFFKNNQKVTKSVCTGTRAIVRTLPSGHISEEVWELVVHRRMCRPSKKEIWPILTRGVGEELRVCRDVLRLVRIKPQQASRIPVTLWETGPRSWESGPLVQRSSSEAVGLRVRDLSELSDNISSPLLLGLLAEHVAS</sequence>
<accession>A0A9N7YQR5</accession>
<feature type="region of interest" description="Disordered" evidence="1">
    <location>
        <begin position="277"/>
        <end position="302"/>
    </location>
</feature>
<feature type="region of interest" description="Disordered" evidence="1">
    <location>
        <begin position="142"/>
        <end position="233"/>
    </location>
</feature>
<feature type="compositionally biased region" description="Low complexity" evidence="1">
    <location>
        <begin position="193"/>
        <end position="213"/>
    </location>
</feature>
<evidence type="ECO:0000313" key="3">
    <source>
        <dbReference type="Proteomes" id="UP001153269"/>
    </source>
</evidence>
<feature type="compositionally biased region" description="Low complexity" evidence="1">
    <location>
        <begin position="147"/>
        <end position="172"/>
    </location>
</feature>
<feature type="compositionally biased region" description="Basic residues" evidence="1">
    <location>
        <begin position="220"/>
        <end position="233"/>
    </location>
</feature>
<protein>
    <submittedName>
        <fullName evidence="2">Uncharacterized protein</fullName>
    </submittedName>
</protein>
<reference evidence="2" key="1">
    <citation type="submission" date="2020-03" db="EMBL/GenBank/DDBJ databases">
        <authorList>
            <person name="Weist P."/>
        </authorList>
    </citation>
    <scope>NUCLEOTIDE SEQUENCE</scope>
</reference>